<comment type="caution">
    <text evidence="5">The sequence shown here is derived from an EMBL/GenBank/DDBJ whole genome shotgun (WGS) entry which is preliminary data.</text>
</comment>
<dbReference type="SUPFAM" id="SSF46565">
    <property type="entry name" value="Chaperone J-domain"/>
    <property type="match status" value="1"/>
</dbReference>
<reference evidence="5 6" key="1">
    <citation type="submission" date="2021-03" db="EMBL/GenBank/DDBJ databases">
        <title>Genomic Encyclopedia of Type Strains, Phase IV (KMG-IV): sequencing the most valuable type-strain genomes for metagenomic binning, comparative biology and taxonomic classification.</title>
        <authorList>
            <person name="Goeker M."/>
        </authorList>
    </citation>
    <scope>NUCLEOTIDE SEQUENCE [LARGE SCALE GENOMIC DNA]</scope>
    <source>
        <strain evidence="5 6">DSM 26806</strain>
    </source>
</reference>
<evidence type="ECO:0000256" key="1">
    <source>
        <dbReference type="ARBA" id="ARBA00022705"/>
    </source>
</evidence>
<keyword evidence="6" id="KW-1185">Reference proteome</keyword>
<dbReference type="InterPro" id="IPR001623">
    <property type="entry name" value="DnaJ_domain"/>
</dbReference>
<feature type="domain" description="J" evidence="4">
    <location>
        <begin position="9"/>
        <end position="75"/>
    </location>
</feature>
<evidence type="ECO:0000313" key="6">
    <source>
        <dbReference type="Proteomes" id="UP001519288"/>
    </source>
</evidence>
<proteinExistence type="predicted"/>
<name>A0ABS4JKU2_9BACL</name>
<feature type="transmembrane region" description="Helical" evidence="3">
    <location>
        <begin position="93"/>
        <end position="113"/>
    </location>
</feature>
<dbReference type="Proteomes" id="UP001519288">
    <property type="component" value="Unassembled WGS sequence"/>
</dbReference>
<evidence type="ECO:0000256" key="3">
    <source>
        <dbReference type="SAM" id="Phobius"/>
    </source>
</evidence>
<dbReference type="PROSITE" id="PS50076">
    <property type="entry name" value="DNAJ_2"/>
    <property type="match status" value="1"/>
</dbReference>
<keyword evidence="2" id="KW-0346">Stress response</keyword>
<organism evidence="5 6">
    <name type="scientific">Paenibacillus shirakamiensis</name>
    <dbReference type="NCBI Taxonomy" id="1265935"/>
    <lineage>
        <taxon>Bacteria</taxon>
        <taxon>Bacillati</taxon>
        <taxon>Bacillota</taxon>
        <taxon>Bacilli</taxon>
        <taxon>Bacillales</taxon>
        <taxon>Paenibacillaceae</taxon>
        <taxon>Paenibacillus</taxon>
    </lineage>
</organism>
<evidence type="ECO:0000256" key="2">
    <source>
        <dbReference type="ARBA" id="ARBA00023016"/>
    </source>
</evidence>
<keyword evidence="1" id="KW-0235">DNA replication</keyword>
<dbReference type="RefSeq" id="WP_209862165.1">
    <property type="nucleotide sequence ID" value="NZ_JAGGLD010000003.1"/>
</dbReference>
<evidence type="ECO:0000313" key="5">
    <source>
        <dbReference type="EMBL" id="MBP2001224.1"/>
    </source>
</evidence>
<keyword evidence="3" id="KW-1133">Transmembrane helix</keyword>
<dbReference type="EMBL" id="JAGGLD010000003">
    <property type="protein sequence ID" value="MBP2001224.1"/>
    <property type="molecule type" value="Genomic_DNA"/>
</dbReference>
<keyword evidence="3" id="KW-0812">Transmembrane</keyword>
<sequence>MTQVQNLHQAFEILGLPEGSSRQDVEKRFEILVRQYRGRPSEQFEPIAKAYRTITSTEDQQAIDEITREKYAKFKGFAGPAERIDDFFRLHKYKVIIAAIALIAIIFGTRSYLDYRAEQDRLAKLPPIDLSFMIVGEFAQSSGKEEMTEIETGLLQPFPDWHRVTALLTYLSSEGQGQMGMAMQQKAMVQLATEKLDLFIMDKSTFEWIGGGGGLISLDDQMSSLSTKLKPDQLLKLKRQDDTDDTKEHVYGINVTNSPLAKALPLKYKDFIIGIKTGAQHPEKAMEFLKTYAASH</sequence>
<gene>
    <name evidence="5" type="ORF">J2Z69_002267</name>
</gene>
<keyword evidence="3" id="KW-0472">Membrane</keyword>
<dbReference type="InterPro" id="IPR036869">
    <property type="entry name" value="J_dom_sf"/>
</dbReference>
<evidence type="ECO:0000259" key="4">
    <source>
        <dbReference type="PROSITE" id="PS50076"/>
    </source>
</evidence>
<protein>
    <recommendedName>
        <fullName evidence="4">J domain-containing protein</fullName>
    </recommendedName>
</protein>
<accession>A0ABS4JKU2</accession>